<evidence type="ECO:0000256" key="2">
    <source>
        <dbReference type="ARBA" id="ARBA00004123"/>
    </source>
</evidence>
<dbReference type="PANTHER" id="PTHR22930">
    <property type="match status" value="1"/>
</dbReference>
<protein>
    <recommendedName>
        <fullName evidence="8">DDE Tnp4 domain-containing protein</fullName>
    </recommendedName>
</protein>
<proteinExistence type="inferred from homology"/>
<evidence type="ECO:0000256" key="5">
    <source>
        <dbReference type="ARBA" id="ARBA00022723"/>
    </source>
</evidence>
<dbReference type="PANTHER" id="PTHR22930:SF85">
    <property type="entry name" value="GH03217P-RELATED"/>
    <property type="match status" value="1"/>
</dbReference>
<dbReference type="AlphaFoldDB" id="A0ABD1YYX6"/>
<organism evidence="9 10">
    <name type="scientific">Riccia fluitans</name>
    <dbReference type="NCBI Taxonomy" id="41844"/>
    <lineage>
        <taxon>Eukaryota</taxon>
        <taxon>Viridiplantae</taxon>
        <taxon>Streptophyta</taxon>
        <taxon>Embryophyta</taxon>
        <taxon>Marchantiophyta</taxon>
        <taxon>Marchantiopsida</taxon>
        <taxon>Marchantiidae</taxon>
        <taxon>Marchantiales</taxon>
        <taxon>Ricciaceae</taxon>
        <taxon>Riccia</taxon>
    </lineage>
</organism>
<dbReference type="EMBL" id="JBHFFA010000003">
    <property type="protein sequence ID" value="KAL2635781.1"/>
    <property type="molecule type" value="Genomic_DNA"/>
</dbReference>
<dbReference type="Pfam" id="PF13359">
    <property type="entry name" value="DDE_Tnp_4"/>
    <property type="match status" value="1"/>
</dbReference>
<evidence type="ECO:0000313" key="10">
    <source>
        <dbReference type="Proteomes" id="UP001605036"/>
    </source>
</evidence>
<evidence type="ECO:0000256" key="1">
    <source>
        <dbReference type="ARBA" id="ARBA00001968"/>
    </source>
</evidence>
<evidence type="ECO:0000256" key="7">
    <source>
        <dbReference type="ARBA" id="ARBA00023242"/>
    </source>
</evidence>
<sequence>MPKHIFQLLVTNLAPVVTRADTQFRRAIPTDVRIASVLFKLATSMSYFKVGEHFGVGLATVQEFMPEVITAIIRVLDPSYLSWPRGESMLEVSQKFERTCGLPNIHGAIDCTFVRVWCPQDQAGCFFHRKWYTSIVLQAVADNDATFLDISCGFPGSVHDQRVLRRSLFLQKVEGGEILIEPVLTLSGGVRLSPYILGDSGYALQPWLMTPISLTPHPPMLNVYLQHDRSEVVSVSNALLVF</sequence>
<dbReference type="InterPro" id="IPR027806">
    <property type="entry name" value="HARBI1_dom"/>
</dbReference>
<dbReference type="GO" id="GO:0004518">
    <property type="term" value="F:nuclease activity"/>
    <property type="evidence" value="ECO:0007669"/>
    <property type="project" value="UniProtKB-KW"/>
</dbReference>
<dbReference type="GO" id="GO:0005634">
    <property type="term" value="C:nucleus"/>
    <property type="evidence" value="ECO:0007669"/>
    <property type="project" value="UniProtKB-SubCell"/>
</dbReference>
<evidence type="ECO:0000256" key="6">
    <source>
        <dbReference type="ARBA" id="ARBA00022801"/>
    </source>
</evidence>
<name>A0ABD1YYX6_9MARC</name>
<keyword evidence="5" id="KW-0479">Metal-binding</keyword>
<evidence type="ECO:0000256" key="3">
    <source>
        <dbReference type="ARBA" id="ARBA00006958"/>
    </source>
</evidence>
<reference evidence="9 10" key="1">
    <citation type="submission" date="2024-09" db="EMBL/GenBank/DDBJ databases">
        <title>Chromosome-scale assembly of Riccia fluitans.</title>
        <authorList>
            <person name="Paukszto L."/>
            <person name="Sawicki J."/>
            <person name="Karawczyk K."/>
            <person name="Piernik-Szablinska J."/>
            <person name="Szczecinska M."/>
            <person name="Mazdziarz M."/>
        </authorList>
    </citation>
    <scope>NUCLEOTIDE SEQUENCE [LARGE SCALE GENOMIC DNA]</scope>
    <source>
        <strain evidence="9">Rf_01</strain>
        <tissue evidence="9">Aerial parts of the thallus</tissue>
    </source>
</reference>
<comment type="cofactor">
    <cofactor evidence="1">
        <name>a divalent metal cation</name>
        <dbReference type="ChEBI" id="CHEBI:60240"/>
    </cofactor>
</comment>
<keyword evidence="7" id="KW-0539">Nucleus</keyword>
<dbReference type="GO" id="GO:0016787">
    <property type="term" value="F:hydrolase activity"/>
    <property type="evidence" value="ECO:0007669"/>
    <property type="project" value="UniProtKB-KW"/>
</dbReference>
<feature type="domain" description="DDE Tnp4" evidence="8">
    <location>
        <begin position="109"/>
        <end position="213"/>
    </location>
</feature>
<gene>
    <name evidence="9" type="ORF">R1flu_007260</name>
</gene>
<evidence type="ECO:0000313" key="9">
    <source>
        <dbReference type="EMBL" id="KAL2635781.1"/>
    </source>
</evidence>
<evidence type="ECO:0000259" key="8">
    <source>
        <dbReference type="Pfam" id="PF13359"/>
    </source>
</evidence>
<accession>A0ABD1YYX6</accession>
<dbReference type="GO" id="GO:0046872">
    <property type="term" value="F:metal ion binding"/>
    <property type="evidence" value="ECO:0007669"/>
    <property type="project" value="UniProtKB-KW"/>
</dbReference>
<keyword evidence="6" id="KW-0378">Hydrolase</keyword>
<keyword evidence="10" id="KW-1185">Reference proteome</keyword>
<dbReference type="Proteomes" id="UP001605036">
    <property type="component" value="Unassembled WGS sequence"/>
</dbReference>
<comment type="similarity">
    <text evidence="3">Belongs to the HARBI1 family.</text>
</comment>
<comment type="caution">
    <text evidence="9">The sequence shown here is derived from an EMBL/GenBank/DDBJ whole genome shotgun (WGS) entry which is preliminary data.</text>
</comment>
<keyword evidence="4" id="KW-0540">Nuclease</keyword>
<dbReference type="InterPro" id="IPR045249">
    <property type="entry name" value="HARBI1-like"/>
</dbReference>
<evidence type="ECO:0000256" key="4">
    <source>
        <dbReference type="ARBA" id="ARBA00022722"/>
    </source>
</evidence>
<comment type="subcellular location">
    <subcellularLocation>
        <location evidence="2">Nucleus</location>
    </subcellularLocation>
</comment>